<organism evidence="3 4">
    <name type="scientific">Halobaculum lipolyticum</name>
    <dbReference type="NCBI Taxonomy" id="3032001"/>
    <lineage>
        <taxon>Archaea</taxon>
        <taxon>Methanobacteriati</taxon>
        <taxon>Methanobacteriota</taxon>
        <taxon>Stenosarchaea group</taxon>
        <taxon>Halobacteria</taxon>
        <taxon>Halobacteriales</taxon>
        <taxon>Haloferacaceae</taxon>
        <taxon>Halobaculum</taxon>
    </lineage>
</organism>
<keyword evidence="4" id="KW-1185">Reference proteome</keyword>
<dbReference type="InterPro" id="IPR002792">
    <property type="entry name" value="TRAM_dom"/>
</dbReference>
<sequence length="208" mass="22011">MEISDDLRCVFSAEVEERDGSYVVEVPKRELDLGTLRAGDVYRVAMVAGANAEERNAASRSADRDGTTRDGSGASRSTDSRSVESRSAESRSAESRSGESNDSGASDSGASDTGSTDARSTDARSADAGSNAGGRGEPEPPVDRGDEVTVDIEGIGDQGDGIARVDRGYVIIVPDTEKGERVSIRVTSVKQNVAFAEVVDRIERQQYE</sequence>
<dbReference type="Proteomes" id="UP001596461">
    <property type="component" value="Unassembled WGS sequence"/>
</dbReference>
<feature type="compositionally biased region" description="Basic and acidic residues" evidence="1">
    <location>
        <begin position="78"/>
        <end position="99"/>
    </location>
</feature>
<feature type="compositionally biased region" description="Basic and acidic residues" evidence="1">
    <location>
        <begin position="136"/>
        <end position="147"/>
    </location>
</feature>
<feature type="region of interest" description="Disordered" evidence="1">
    <location>
        <begin position="49"/>
        <end position="161"/>
    </location>
</feature>
<dbReference type="PROSITE" id="PS50926">
    <property type="entry name" value="TRAM"/>
    <property type="match status" value="1"/>
</dbReference>
<feature type="compositionally biased region" description="Basic and acidic residues" evidence="1">
    <location>
        <begin position="52"/>
        <end position="68"/>
    </location>
</feature>
<name>A0ABD5W9F1_9EURY</name>
<evidence type="ECO:0000313" key="3">
    <source>
        <dbReference type="EMBL" id="MFC7068554.1"/>
    </source>
</evidence>
<dbReference type="Gene3D" id="2.40.50.140">
    <property type="entry name" value="Nucleic acid-binding proteins"/>
    <property type="match status" value="1"/>
</dbReference>
<dbReference type="SUPFAM" id="SSF50249">
    <property type="entry name" value="Nucleic acid-binding proteins"/>
    <property type="match status" value="1"/>
</dbReference>
<feature type="domain" description="TRAM" evidence="2">
    <location>
        <begin position="141"/>
        <end position="200"/>
    </location>
</feature>
<evidence type="ECO:0000259" key="2">
    <source>
        <dbReference type="PROSITE" id="PS50926"/>
    </source>
</evidence>
<dbReference type="AlphaFoldDB" id="A0ABD5W9F1"/>
<evidence type="ECO:0000256" key="1">
    <source>
        <dbReference type="SAM" id="MobiDB-lite"/>
    </source>
</evidence>
<accession>A0ABD5W9F1</accession>
<feature type="compositionally biased region" description="Low complexity" evidence="1">
    <location>
        <begin position="100"/>
        <end position="118"/>
    </location>
</feature>
<dbReference type="InterPro" id="IPR012340">
    <property type="entry name" value="NA-bd_OB-fold"/>
</dbReference>
<reference evidence="3 4" key="1">
    <citation type="journal article" date="2019" name="Int. J. Syst. Evol. Microbiol.">
        <title>The Global Catalogue of Microorganisms (GCM) 10K type strain sequencing project: providing services to taxonomists for standard genome sequencing and annotation.</title>
        <authorList>
            <consortium name="The Broad Institute Genomics Platform"/>
            <consortium name="The Broad Institute Genome Sequencing Center for Infectious Disease"/>
            <person name="Wu L."/>
            <person name="Ma J."/>
        </authorList>
    </citation>
    <scope>NUCLEOTIDE SEQUENCE [LARGE SCALE GENOMIC DNA]</scope>
    <source>
        <strain evidence="3 4">DT31</strain>
    </source>
</reference>
<dbReference type="Pfam" id="PF01938">
    <property type="entry name" value="TRAM"/>
    <property type="match status" value="1"/>
</dbReference>
<comment type="caution">
    <text evidence="3">The sequence shown here is derived from an EMBL/GenBank/DDBJ whole genome shotgun (WGS) entry which is preliminary data.</text>
</comment>
<protein>
    <submittedName>
        <fullName evidence="3">TRAM domain-containing protein</fullName>
    </submittedName>
</protein>
<dbReference type="EMBL" id="JBHTAH010000002">
    <property type="protein sequence ID" value="MFC7068554.1"/>
    <property type="molecule type" value="Genomic_DNA"/>
</dbReference>
<evidence type="ECO:0000313" key="4">
    <source>
        <dbReference type="Proteomes" id="UP001596461"/>
    </source>
</evidence>
<dbReference type="RefSeq" id="WP_390209926.1">
    <property type="nucleotide sequence ID" value="NZ_JBHTAH010000002.1"/>
</dbReference>
<proteinExistence type="predicted"/>
<gene>
    <name evidence="3" type="ORF">ACFQL9_02790</name>
</gene>